<organism evidence="1 2">
    <name type="scientific">Aduncisulcus paluster</name>
    <dbReference type="NCBI Taxonomy" id="2918883"/>
    <lineage>
        <taxon>Eukaryota</taxon>
        <taxon>Metamonada</taxon>
        <taxon>Carpediemonas-like organisms</taxon>
        <taxon>Aduncisulcus</taxon>
    </lineage>
</organism>
<evidence type="ECO:0000313" key="2">
    <source>
        <dbReference type="Proteomes" id="UP001057375"/>
    </source>
</evidence>
<protein>
    <submittedName>
        <fullName evidence="1">Uncharacterized protein</fullName>
    </submittedName>
</protein>
<proteinExistence type="predicted"/>
<dbReference type="Proteomes" id="UP001057375">
    <property type="component" value="Unassembled WGS sequence"/>
</dbReference>
<keyword evidence="2" id="KW-1185">Reference proteome</keyword>
<feature type="non-terminal residue" evidence="1">
    <location>
        <position position="55"/>
    </location>
</feature>
<gene>
    <name evidence="1" type="ORF">ADUPG1_004570</name>
</gene>
<comment type="caution">
    <text evidence="1">The sequence shown here is derived from an EMBL/GenBank/DDBJ whole genome shotgun (WGS) entry which is preliminary data.</text>
</comment>
<accession>A0ABQ5JZZ1</accession>
<evidence type="ECO:0000313" key="1">
    <source>
        <dbReference type="EMBL" id="GKT23974.1"/>
    </source>
</evidence>
<reference evidence="1" key="1">
    <citation type="submission" date="2022-03" db="EMBL/GenBank/DDBJ databases">
        <title>Draft genome sequence of Aduncisulcus paluster, a free-living microaerophilic Fornicata.</title>
        <authorList>
            <person name="Yuyama I."/>
            <person name="Kume K."/>
            <person name="Tamura T."/>
            <person name="Inagaki Y."/>
            <person name="Hashimoto T."/>
        </authorList>
    </citation>
    <scope>NUCLEOTIDE SEQUENCE</scope>
    <source>
        <strain evidence="1">NY0171</strain>
    </source>
</reference>
<name>A0ABQ5JZZ1_9EUKA</name>
<sequence length="55" mass="6175">MPRYFEFKAVPLGMGLPSTSIRPFLTFLLGTPKGDDVIRISKDVRYDIEVAYGPV</sequence>
<dbReference type="EMBL" id="BQXS01006949">
    <property type="protein sequence ID" value="GKT23974.1"/>
    <property type="molecule type" value="Genomic_DNA"/>
</dbReference>